<protein>
    <submittedName>
        <fullName evidence="4">CBS domain-containing protein</fullName>
    </submittedName>
</protein>
<gene>
    <name evidence="4" type="ORF">NNL22_01210</name>
</gene>
<name>A0A9E8HIE8_9ALTE</name>
<dbReference type="EMBL" id="CP101527">
    <property type="protein sequence ID" value="UZW75253.1"/>
    <property type="molecule type" value="Genomic_DNA"/>
</dbReference>
<evidence type="ECO:0000313" key="5">
    <source>
        <dbReference type="Proteomes" id="UP001164472"/>
    </source>
</evidence>
<proteinExistence type="predicted"/>
<dbReference type="Proteomes" id="UP001164472">
    <property type="component" value="Chromosome"/>
</dbReference>
<dbReference type="InterPro" id="IPR000644">
    <property type="entry name" value="CBS_dom"/>
</dbReference>
<organism evidence="4 5">
    <name type="scientific">Alkalimarinus sediminis</name>
    <dbReference type="NCBI Taxonomy" id="1632866"/>
    <lineage>
        <taxon>Bacteria</taxon>
        <taxon>Pseudomonadati</taxon>
        <taxon>Pseudomonadota</taxon>
        <taxon>Gammaproteobacteria</taxon>
        <taxon>Alteromonadales</taxon>
        <taxon>Alteromonadaceae</taxon>
        <taxon>Alkalimarinus</taxon>
    </lineage>
</organism>
<evidence type="ECO:0000256" key="2">
    <source>
        <dbReference type="PROSITE-ProRule" id="PRU00703"/>
    </source>
</evidence>
<dbReference type="InterPro" id="IPR044729">
    <property type="entry name" value="CBS_bac"/>
</dbReference>
<feature type="domain" description="CBS" evidence="3">
    <location>
        <begin position="77"/>
        <end position="131"/>
    </location>
</feature>
<evidence type="ECO:0000259" key="3">
    <source>
        <dbReference type="PROSITE" id="PS51371"/>
    </source>
</evidence>
<dbReference type="Gene3D" id="3.10.580.10">
    <property type="entry name" value="CBS-domain"/>
    <property type="match status" value="1"/>
</dbReference>
<dbReference type="SMART" id="SM00116">
    <property type="entry name" value="CBS"/>
    <property type="match status" value="2"/>
</dbReference>
<dbReference type="InterPro" id="IPR051257">
    <property type="entry name" value="Diverse_CBS-Domain"/>
</dbReference>
<dbReference type="PROSITE" id="PS51371">
    <property type="entry name" value="CBS"/>
    <property type="match status" value="2"/>
</dbReference>
<keyword evidence="5" id="KW-1185">Reference proteome</keyword>
<dbReference type="SUPFAM" id="SSF54631">
    <property type="entry name" value="CBS-domain pair"/>
    <property type="match status" value="1"/>
</dbReference>
<dbReference type="AlphaFoldDB" id="A0A9E8HIE8"/>
<evidence type="ECO:0000256" key="1">
    <source>
        <dbReference type="ARBA" id="ARBA00023122"/>
    </source>
</evidence>
<dbReference type="Pfam" id="PF00571">
    <property type="entry name" value="CBS"/>
    <property type="match status" value="2"/>
</dbReference>
<dbReference type="InterPro" id="IPR046342">
    <property type="entry name" value="CBS_dom_sf"/>
</dbReference>
<dbReference type="PANTHER" id="PTHR43080:SF2">
    <property type="entry name" value="CBS DOMAIN-CONTAINING PROTEIN"/>
    <property type="match status" value="1"/>
</dbReference>
<evidence type="ECO:0000313" key="4">
    <source>
        <dbReference type="EMBL" id="UZW75253.1"/>
    </source>
</evidence>
<accession>A0A9E8HIE8</accession>
<feature type="domain" description="CBS" evidence="3">
    <location>
        <begin position="10"/>
        <end position="72"/>
    </location>
</feature>
<sequence length="136" mass="14841">MQSLKVRDYMTSNILTLKAEDSVIDALRKLIKAGRSGAPVVDDQGNIVGLLSEIDCLKETLMGGYYQQAGDSVADHMTTEVDSVNADDDILVTADLFIKGRRRLPVMENGKLVGIITRCDFGKALLDNIDHPHHGS</sequence>
<dbReference type="CDD" id="cd04629">
    <property type="entry name" value="CBS_pair_bac"/>
    <property type="match status" value="1"/>
</dbReference>
<dbReference type="PANTHER" id="PTHR43080">
    <property type="entry name" value="CBS DOMAIN-CONTAINING PROTEIN CBSX3, MITOCHONDRIAL"/>
    <property type="match status" value="1"/>
</dbReference>
<keyword evidence="1 2" id="KW-0129">CBS domain</keyword>
<reference evidence="4" key="1">
    <citation type="submission" date="2022-07" db="EMBL/GenBank/DDBJ databases">
        <title>Alkalimarinus sp. nov., isolated from gut of a Alitta virens.</title>
        <authorList>
            <person name="Yang A.I."/>
            <person name="Shin N.-R."/>
        </authorList>
    </citation>
    <scope>NUCLEOTIDE SEQUENCE</scope>
    <source>
        <strain evidence="4">FA028</strain>
    </source>
</reference>
<dbReference type="RefSeq" id="WP_251810914.1">
    <property type="nucleotide sequence ID" value="NZ_CP101527.1"/>
</dbReference>
<dbReference type="KEGG" id="asem:NNL22_01210"/>